<dbReference type="Pfam" id="PF20466">
    <property type="entry name" value="MmeI_TRD"/>
    <property type="match status" value="1"/>
</dbReference>
<feature type="domain" description="MmeI-like N-terminal" evidence="5">
    <location>
        <begin position="2"/>
        <end position="185"/>
    </location>
</feature>
<organism evidence="9 10">
    <name type="scientific">Deinococcus rufus</name>
    <dbReference type="NCBI Taxonomy" id="2136097"/>
    <lineage>
        <taxon>Bacteria</taxon>
        <taxon>Thermotogati</taxon>
        <taxon>Deinococcota</taxon>
        <taxon>Deinococci</taxon>
        <taxon>Deinococcales</taxon>
        <taxon>Deinococcaceae</taxon>
        <taxon>Deinococcus</taxon>
    </lineage>
</organism>
<dbReference type="GO" id="GO:0032259">
    <property type="term" value="P:methylation"/>
    <property type="evidence" value="ECO:0007669"/>
    <property type="project" value="UniProtKB-KW"/>
</dbReference>
<evidence type="ECO:0000259" key="6">
    <source>
        <dbReference type="Pfam" id="PF20465"/>
    </source>
</evidence>
<name>A0ABV7Z9J8_9DEIO</name>
<evidence type="ECO:0000256" key="4">
    <source>
        <dbReference type="ARBA" id="ARBA00047942"/>
    </source>
</evidence>
<comment type="caution">
    <text evidence="9">The sequence shown here is derived from an EMBL/GenBank/DDBJ whole genome shotgun (WGS) entry which is preliminary data.</text>
</comment>
<reference evidence="10" key="1">
    <citation type="journal article" date="2019" name="Int. J. Syst. Evol. Microbiol.">
        <title>The Global Catalogue of Microorganisms (GCM) 10K type strain sequencing project: providing services to taxonomists for standard genome sequencing and annotation.</title>
        <authorList>
            <consortium name="The Broad Institute Genomics Platform"/>
            <consortium name="The Broad Institute Genome Sequencing Center for Infectious Disease"/>
            <person name="Wu L."/>
            <person name="Ma J."/>
        </authorList>
    </citation>
    <scope>NUCLEOTIDE SEQUENCE [LARGE SCALE GENOMIC DNA]</scope>
    <source>
        <strain evidence="10">CCTCC AB 2017081</strain>
    </source>
</reference>
<gene>
    <name evidence="9" type="ORF">ACFOSB_11045</name>
</gene>
<dbReference type="PRINTS" id="PR00507">
    <property type="entry name" value="N12N6MTFRASE"/>
</dbReference>
<evidence type="ECO:0000259" key="8">
    <source>
        <dbReference type="Pfam" id="PF20473"/>
    </source>
</evidence>
<dbReference type="Pfam" id="PF20465">
    <property type="entry name" value="MmeI_hel"/>
    <property type="match status" value="1"/>
</dbReference>
<proteinExistence type="predicted"/>
<dbReference type="Gene3D" id="3.40.50.150">
    <property type="entry name" value="Vaccinia Virus protein VP39"/>
    <property type="match status" value="1"/>
</dbReference>
<evidence type="ECO:0000259" key="5">
    <source>
        <dbReference type="Pfam" id="PF20464"/>
    </source>
</evidence>
<dbReference type="Pfam" id="PF20473">
    <property type="entry name" value="MmeI_Mtase"/>
    <property type="match status" value="1"/>
</dbReference>
<dbReference type="Pfam" id="PF20464">
    <property type="entry name" value="MmeI_N"/>
    <property type="match status" value="1"/>
</dbReference>
<dbReference type="EC" id="2.1.1.72" evidence="1"/>
<evidence type="ECO:0000256" key="1">
    <source>
        <dbReference type="ARBA" id="ARBA00011900"/>
    </source>
</evidence>
<evidence type="ECO:0000259" key="7">
    <source>
        <dbReference type="Pfam" id="PF20466"/>
    </source>
</evidence>
<evidence type="ECO:0000313" key="9">
    <source>
        <dbReference type="EMBL" id="MFC3833392.1"/>
    </source>
</evidence>
<dbReference type="InterPro" id="IPR046816">
    <property type="entry name" value="MmeI_Mtase"/>
</dbReference>
<sequence>MHPHDFAAKWRTESGRLSERAGYQEHWRDLCALLGEPTPTQAGLGDDYAFERHVKKVGTGETGFADVFKRDHFIVEYKAQGKSLGKAWQQALLYASELGNPPLLVVCDLSRIEIHTNFTGSSPRTIALTLDDIERDAPVGGDLTALSALRALFRDPGLLDPRQLRERVTQDATAQVGQVAQALTRRGVEQTRAAHFLMRVVFAMFAEDVGLLPRGLMTRVLKRAQHHPDRSENYFQELFTAMQGGGEFWGEDIRHFNGGLFDDGAALPITGEDARALLQAATLDWAQVEPAIFGTLFENSLDDATRSRRGAHYTSVRDILRITTPVLMDDLRREWAEVRERAETLLMKRGGKPAALEAVMAFHVRLAGVTVLDPACGSGNFLVVALTQLLDLEQEVRTLGAELGAGPFAMPPKVHPRQLLGLEIEAFAHELASVSVWIAYFQWKAAHGGDWDTPVLHRLDAIQHTDALLTPEGTEQLWPAAEFILGNPPFLGDKMMRERLGAAYTTTLRSVYGDRLPGQSDLVCYWPEKARALIEAGSTRRAGFVTTNSIRGGKNRTVLERIKVSGDLFMAWPDEPWLQDGAAVRVSLFGFDDGTQQEHRLNGQLVQIINADLSSNVDLTQALRLPENANRAFTGVAPAGAFDVPGHVARQWLQLPNPDGVDNADVLRPYIGGDDVTGRPLDRWTVDFNERTLEDAQRYRRPMQHVESAVRPVRLQNNERKTREQWWQFKRPAPAMRAAIAGLKGRFLGTSEVSKHRTFVWVDSSVVPSKTLTVIAADDDFTYGVLNSRVHTLWADRMGTSLESRSRYTPKTTFDTFPFPPSLESSAITRAAVYLEQARTYLRDVQGLTLTASYNALNSYRATGAEEPVGIATLADAHAQLDLAVAAAYGWDWPLSDDEILTRLLALNLKRAVR</sequence>
<keyword evidence="3" id="KW-0808">Transferase</keyword>
<dbReference type="SUPFAM" id="SSF53335">
    <property type="entry name" value="S-adenosyl-L-methionine-dependent methyltransferases"/>
    <property type="match status" value="1"/>
</dbReference>
<dbReference type="InterPro" id="IPR046820">
    <property type="entry name" value="MmeI_TRD"/>
</dbReference>
<feature type="domain" description="MmeI-like target recognition" evidence="7">
    <location>
        <begin position="664"/>
        <end position="821"/>
    </location>
</feature>
<dbReference type="GO" id="GO:0008168">
    <property type="term" value="F:methyltransferase activity"/>
    <property type="evidence" value="ECO:0007669"/>
    <property type="project" value="UniProtKB-KW"/>
</dbReference>
<keyword evidence="10" id="KW-1185">Reference proteome</keyword>
<comment type="catalytic activity">
    <reaction evidence="4">
        <text>a 2'-deoxyadenosine in DNA + S-adenosyl-L-methionine = an N(6)-methyl-2'-deoxyadenosine in DNA + S-adenosyl-L-homocysteine + H(+)</text>
        <dbReference type="Rhea" id="RHEA:15197"/>
        <dbReference type="Rhea" id="RHEA-COMP:12418"/>
        <dbReference type="Rhea" id="RHEA-COMP:12419"/>
        <dbReference type="ChEBI" id="CHEBI:15378"/>
        <dbReference type="ChEBI" id="CHEBI:57856"/>
        <dbReference type="ChEBI" id="CHEBI:59789"/>
        <dbReference type="ChEBI" id="CHEBI:90615"/>
        <dbReference type="ChEBI" id="CHEBI:90616"/>
        <dbReference type="EC" id="2.1.1.72"/>
    </reaction>
</comment>
<keyword evidence="2 9" id="KW-0489">Methyltransferase</keyword>
<evidence type="ECO:0000256" key="3">
    <source>
        <dbReference type="ARBA" id="ARBA00022679"/>
    </source>
</evidence>
<dbReference type="RefSeq" id="WP_380101902.1">
    <property type="nucleotide sequence ID" value="NZ_JBHRZG010000011.1"/>
</dbReference>
<accession>A0ABV7Z9J8</accession>
<dbReference type="InterPro" id="IPR029063">
    <property type="entry name" value="SAM-dependent_MTases_sf"/>
</dbReference>
<feature type="domain" description="MmeI-like helicase spacer" evidence="6">
    <location>
        <begin position="193"/>
        <end position="261"/>
    </location>
</feature>
<feature type="domain" description="MmeI-like DNA-methyltransferase" evidence="8">
    <location>
        <begin position="359"/>
        <end position="591"/>
    </location>
</feature>
<protein>
    <recommendedName>
        <fullName evidence="1">site-specific DNA-methyltransferase (adenine-specific)</fullName>
        <ecNumber evidence="1">2.1.1.72</ecNumber>
    </recommendedName>
</protein>
<dbReference type="EMBL" id="JBHRZG010000011">
    <property type="protein sequence ID" value="MFC3833392.1"/>
    <property type="molecule type" value="Genomic_DNA"/>
</dbReference>
<dbReference type="InterPro" id="IPR050953">
    <property type="entry name" value="N4_N6_ade-DNA_methylase"/>
</dbReference>
<dbReference type="Proteomes" id="UP001595803">
    <property type="component" value="Unassembled WGS sequence"/>
</dbReference>
<dbReference type="InterPro" id="IPR046819">
    <property type="entry name" value="MmeI_hel"/>
</dbReference>
<dbReference type="PANTHER" id="PTHR33841">
    <property type="entry name" value="DNA METHYLTRANSFERASE YEEA-RELATED"/>
    <property type="match status" value="1"/>
</dbReference>
<dbReference type="InterPro" id="IPR046817">
    <property type="entry name" value="MmeI_N"/>
</dbReference>
<evidence type="ECO:0000256" key="2">
    <source>
        <dbReference type="ARBA" id="ARBA00022603"/>
    </source>
</evidence>
<dbReference type="PANTHER" id="PTHR33841:SF1">
    <property type="entry name" value="DNA METHYLTRANSFERASE A"/>
    <property type="match status" value="1"/>
</dbReference>
<evidence type="ECO:0000313" key="10">
    <source>
        <dbReference type="Proteomes" id="UP001595803"/>
    </source>
</evidence>